<name>A0A556AE74_9BURK</name>
<dbReference type="SUPFAM" id="SSF53850">
    <property type="entry name" value="Periplasmic binding protein-like II"/>
    <property type="match status" value="1"/>
</dbReference>
<dbReference type="AlphaFoldDB" id="A0A556AE74"/>
<protein>
    <submittedName>
        <fullName evidence="2">Tripartite tricarboxylate transporter substrate binding protein</fullName>
    </submittedName>
</protein>
<dbReference type="InterPro" id="IPR005064">
    <property type="entry name" value="BUG"/>
</dbReference>
<dbReference type="Proteomes" id="UP000318405">
    <property type="component" value="Unassembled WGS sequence"/>
</dbReference>
<dbReference type="Gene3D" id="3.40.190.150">
    <property type="entry name" value="Bordetella uptake gene, domain 1"/>
    <property type="match status" value="1"/>
</dbReference>
<dbReference type="CDD" id="cd07012">
    <property type="entry name" value="PBP2_Bug_TTT"/>
    <property type="match status" value="1"/>
</dbReference>
<dbReference type="PIRSF" id="PIRSF017082">
    <property type="entry name" value="YflP"/>
    <property type="match status" value="1"/>
</dbReference>
<dbReference type="Gene3D" id="3.40.190.10">
    <property type="entry name" value="Periplasmic binding protein-like II"/>
    <property type="match status" value="1"/>
</dbReference>
<organism evidence="2 3">
    <name type="scientific">Verticiella sediminum</name>
    <dbReference type="NCBI Taxonomy" id="1247510"/>
    <lineage>
        <taxon>Bacteria</taxon>
        <taxon>Pseudomonadati</taxon>
        <taxon>Pseudomonadota</taxon>
        <taxon>Betaproteobacteria</taxon>
        <taxon>Burkholderiales</taxon>
        <taxon>Alcaligenaceae</taxon>
        <taxon>Verticiella</taxon>
    </lineage>
</organism>
<proteinExistence type="inferred from homology"/>
<sequence length="336" mass="35034">MMKPLGQSLSRRDVLALGLGSALGGAGILARAAESADAYPSKPIKLVMPFAAGGGTDLIGRVVAHAIDAILGQPIIVDNRPGAGGSIGTSVVAKSAPDGYTLAVGTTATHAMNEFLYGKLPYDPANDFTPVTRLVKITNVLAVPVDSPIKSFQDLLSAAKSNPGKLSYGIVAIGSSAHLASEQFRIGADIDAVGIPYNNQVTAITDLITTRLDFMFDSIGNVRPNLLAGKLRALAVTSLERSPFLPDVPTVAELGLPGFTALGWVGLFAPAGTDPAIVNKLASVVSQAYESNKDIKEFSTNTSFDFETMPPAQFAEFVVAERIKWGGVIKQAGIKL</sequence>
<dbReference type="OrthoDB" id="8630394at2"/>
<dbReference type="PANTHER" id="PTHR42928">
    <property type="entry name" value="TRICARBOXYLATE-BINDING PROTEIN"/>
    <property type="match status" value="1"/>
</dbReference>
<comment type="caution">
    <text evidence="2">The sequence shown here is derived from an EMBL/GenBank/DDBJ whole genome shotgun (WGS) entry which is preliminary data.</text>
</comment>
<dbReference type="InterPro" id="IPR042100">
    <property type="entry name" value="Bug_dom1"/>
</dbReference>
<dbReference type="InterPro" id="IPR006311">
    <property type="entry name" value="TAT_signal"/>
</dbReference>
<comment type="similarity">
    <text evidence="1">Belongs to the UPF0065 (bug) family.</text>
</comment>
<gene>
    <name evidence="2" type="ORF">FOZ76_18765</name>
</gene>
<evidence type="ECO:0000313" key="2">
    <source>
        <dbReference type="EMBL" id="TSH91194.1"/>
    </source>
</evidence>
<dbReference type="EMBL" id="VLTJ01000037">
    <property type="protein sequence ID" value="TSH91194.1"/>
    <property type="molecule type" value="Genomic_DNA"/>
</dbReference>
<evidence type="ECO:0000256" key="1">
    <source>
        <dbReference type="ARBA" id="ARBA00006987"/>
    </source>
</evidence>
<evidence type="ECO:0000313" key="3">
    <source>
        <dbReference type="Proteomes" id="UP000318405"/>
    </source>
</evidence>
<dbReference type="Pfam" id="PF03401">
    <property type="entry name" value="TctC"/>
    <property type="match status" value="1"/>
</dbReference>
<dbReference type="RefSeq" id="WP_143949819.1">
    <property type="nucleotide sequence ID" value="NZ_BAABMB010000008.1"/>
</dbReference>
<dbReference type="PROSITE" id="PS51318">
    <property type="entry name" value="TAT"/>
    <property type="match status" value="1"/>
</dbReference>
<accession>A0A556AE74</accession>
<reference evidence="2 3" key="1">
    <citation type="submission" date="2019-07" db="EMBL/GenBank/DDBJ databases">
        <title>Qingshengfaniella alkalisoli gen. nov., sp. nov., isolated from saline soil.</title>
        <authorList>
            <person name="Xu L."/>
            <person name="Huang X.-X."/>
            <person name="Sun J.-Q."/>
        </authorList>
    </citation>
    <scope>NUCLEOTIDE SEQUENCE [LARGE SCALE GENOMIC DNA]</scope>
    <source>
        <strain evidence="2 3">DSM 27279</strain>
    </source>
</reference>
<keyword evidence="3" id="KW-1185">Reference proteome</keyword>
<dbReference type="PANTHER" id="PTHR42928:SF5">
    <property type="entry name" value="BLR1237 PROTEIN"/>
    <property type="match status" value="1"/>
</dbReference>